<dbReference type="OrthoDB" id="1666376at2759"/>
<dbReference type="GO" id="GO:0005634">
    <property type="term" value="C:nucleus"/>
    <property type="evidence" value="ECO:0007669"/>
    <property type="project" value="UniProtKB-SubCell"/>
</dbReference>
<dbReference type="Gene3D" id="2.40.330.10">
    <property type="entry name" value="DNA-binding pseudobarrel domain"/>
    <property type="match status" value="2"/>
</dbReference>
<accession>A0A8X7VQV1</accession>
<evidence type="ECO:0000313" key="9">
    <source>
        <dbReference type="Proteomes" id="UP000886595"/>
    </source>
</evidence>
<proteinExistence type="predicted"/>
<organism evidence="8 9">
    <name type="scientific">Brassica carinata</name>
    <name type="common">Ethiopian mustard</name>
    <name type="synonym">Abyssinian cabbage</name>
    <dbReference type="NCBI Taxonomy" id="52824"/>
    <lineage>
        <taxon>Eukaryota</taxon>
        <taxon>Viridiplantae</taxon>
        <taxon>Streptophyta</taxon>
        <taxon>Embryophyta</taxon>
        <taxon>Tracheophyta</taxon>
        <taxon>Spermatophyta</taxon>
        <taxon>Magnoliopsida</taxon>
        <taxon>eudicotyledons</taxon>
        <taxon>Gunneridae</taxon>
        <taxon>Pentapetalae</taxon>
        <taxon>rosids</taxon>
        <taxon>malvids</taxon>
        <taxon>Brassicales</taxon>
        <taxon>Brassicaceae</taxon>
        <taxon>Brassiceae</taxon>
        <taxon>Brassica</taxon>
    </lineage>
</organism>
<evidence type="ECO:0000313" key="8">
    <source>
        <dbReference type="EMBL" id="KAG2315799.1"/>
    </source>
</evidence>
<dbReference type="InterPro" id="IPR015300">
    <property type="entry name" value="DNA-bd_pseudobarrel_sf"/>
</dbReference>
<evidence type="ECO:0000256" key="4">
    <source>
        <dbReference type="ARBA" id="ARBA00023163"/>
    </source>
</evidence>
<dbReference type="Proteomes" id="UP000886595">
    <property type="component" value="Unassembled WGS sequence"/>
</dbReference>
<reference evidence="8 9" key="1">
    <citation type="submission" date="2020-02" db="EMBL/GenBank/DDBJ databases">
        <authorList>
            <person name="Ma Q."/>
            <person name="Huang Y."/>
            <person name="Song X."/>
            <person name="Pei D."/>
        </authorList>
    </citation>
    <scope>NUCLEOTIDE SEQUENCE [LARGE SCALE GENOMIC DNA]</scope>
    <source>
        <strain evidence="8">Sxm20200214</strain>
        <tissue evidence="8">Leaf</tissue>
    </source>
</reference>
<dbReference type="InterPro" id="IPR003340">
    <property type="entry name" value="B3_DNA-bd"/>
</dbReference>
<dbReference type="PROSITE" id="PS50863">
    <property type="entry name" value="B3"/>
    <property type="match status" value="2"/>
</dbReference>
<dbReference type="SUPFAM" id="SSF101936">
    <property type="entry name" value="DNA-binding pseudobarrel domain"/>
    <property type="match status" value="2"/>
</dbReference>
<evidence type="ECO:0000259" key="7">
    <source>
        <dbReference type="PROSITE" id="PS50863"/>
    </source>
</evidence>
<protein>
    <recommendedName>
        <fullName evidence="7">TF-B3 domain-containing protein</fullName>
    </recommendedName>
</protein>
<dbReference type="SMART" id="SM01019">
    <property type="entry name" value="B3"/>
    <property type="match status" value="2"/>
</dbReference>
<sequence length="324" mass="37393">MGWKWNRGFGQVKEERKSLSFFKIFQNADLSSESMRAIPYNFMKNVSKKDFHYKMVIRAQWGSSWEVDISKNPRFYYMEKSGWNQFVSDNALGENEFVTFTHKGLMFFNVNIYGKNGKEIVTPRKPQTTAPFSGIKKEEGESSYKDVKKEDESMGGVELEVEKKKAAESKTSKTTEKKSKSKKVVTSVEIGESSRGAALKKKKSEKHKPSKMKKKIKRIKIKNGVPEFKITITNSYLKFLAIPKMFKEAYIPDESQMYMIHHTEGKGSWEVLCLVRQTRTIFSSGWCRLAREFPLSVGDRCIFSLVKPNEFVLTAKKAREEITV</sequence>
<comment type="caution">
    <text evidence="8">The sequence shown here is derived from an EMBL/GenBank/DDBJ whole genome shotgun (WGS) entry which is preliminary data.</text>
</comment>
<evidence type="ECO:0000256" key="6">
    <source>
        <dbReference type="SAM" id="MobiDB-lite"/>
    </source>
</evidence>
<feature type="compositionally biased region" description="Basic and acidic residues" evidence="6">
    <location>
        <begin position="160"/>
        <end position="178"/>
    </location>
</feature>
<dbReference type="CDD" id="cd10017">
    <property type="entry name" value="B3_DNA"/>
    <property type="match status" value="2"/>
</dbReference>
<evidence type="ECO:0000256" key="5">
    <source>
        <dbReference type="ARBA" id="ARBA00023242"/>
    </source>
</evidence>
<evidence type="ECO:0000256" key="1">
    <source>
        <dbReference type="ARBA" id="ARBA00004123"/>
    </source>
</evidence>
<feature type="compositionally biased region" description="Basic residues" evidence="6">
    <location>
        <begin position="198"/>
        <end position="214"/>
    </location>
</feature>
<keyword evidence="2" id="KW-0805">Transcription regulation</keyword>
<dbReference type="Pfam" id="PF02362">
    <property type="entry name" value="B3"/>
    <property type="match status" value="2"/>
</dbReference>
<dbReference type="PANTHER" id="PTHR31920:SF44">
    <property type="entry name" value="TF-B3 DOMAIN-CONTAINING PROTEIN"/>
    <property type="match status" value="1"/>
</dbReference>
<dbReference type="EMBL" id="JAAMPC010000004">
    <property type="protein sequence ID" value="KAG2315799.1"/>
    <property type="molecule type" value="Genomic_DNA"/>
</dbReference>
<feature type="domain" description="TF-B3" evidence="7">
    <location>
        <begin position="225"/>
        <end position="319"/>
    </location>
</feature>
<dbReference type="GO" id="GO:0003677">
    <property type="term" value="F:DNA binding"/>
    <property type="evidence" value="ECO:0007669"/>
    <property type="project" value="UniProtKB-KW"/>
</dbReference>
<keyword evidence="5" id="KW-0539">Nucleus</keyword>
<dbReference type="InterPro" id="IPR050655">
    <property type="entry name" value="Plant_B3_domain"/>
</dbReference>
<dbReference type="AlphaFoldDB" id="A0A8X7VQV1"/>
<keyword evidence="9" id="KW-1185">Reference proteome</keyword>
<evidence type="ECO:0000256" key="3">
    <source>
        <dbReference type="ARBA" id="ARBA00023125"/>
    </source>
</evidence>
<name>A0A8X7VQV1_BRACI</name>
<comment type="subcellular location">
    <subcellularLocation>
        <location evidence="1">Nucleus</location>
    </subcellularLocation>
</comment>
<evidence type="ECO:0000256" key="2">
    <source>
        <dbReference type="ARBA" id="ARBA00023015"/>
    </source>
</evidence>
<feature type="compositionally biased region" description="Basic and acidic residues" evidence="6">
    <location>
        <begin position="135"/>
        <end position="152"/>
    </location>
</feature>
<gene>
    <name evidence="8" type="ORF">Bca52824_018921</name>
</gene>
<feature type="domain" description="TF-B3" evidence="7">
    <location>
        <begin position="21"/>
        <end position="116"/>
    </location>
</feature>
<keyword evidence="4" id="KW-0804">Transcription</keyword>
<feature type="region of interest" description="Disordered" evidence="6">
    <location>
        <begin position="122"/>
        <end position="214"/>
    </location>
</feature>
<keyword evidence="3" id="KW-0238">DNA-binding</keyword>
<dbReference type="PANTHER" id="PTHR31920">
    <property type="entry name" value="B3 DOMAIN-CONTAINING"/>
    <property type="match status" value="1"/>
</dbReference>